<dbReference type="InterPro" id="IPR011011">
    <property type="entry name" value="Znf_FYVE_PHD"/>
</dbReference>
<dbReference type="Gene3D" id="1.10.10.60">
    <property type="entry name" value="Homeodomain-like"/>
    <property type="match status" value="1"/>
</dbReference>
<dbReference type="Pfam" id="PF05225">
    <property type="entry name" value="HTH_psq"/>
    <property type="match status" value="1"/>
</dbReference>
<feature type="region of interest" description="Disordered" evidence="4">
    <location>
        <begin position="196"/>
        <end position="253"/>
    </location>
</feature>
<sequence>MITELFPGFCRLRMHTKGGSPVAFVEYQDVRFAAQAMNTLQGSFLLSSDRGAIRIEYAKSKMAEMGKRKQWNKESMIEAIKAVRDKKMGYKTAVKAFNIPRATLKDYKISPKDIREVPAILPSTSNRRGEAFLVTGTPHKEKVQEATEKKRKAENVEEQPPKSYRKKLPFASSSHPLTKTLDPKITKEFSKISSSALKRSRTTTATSSSGKLPSVYKASSSNSQPSTSDTLKKKSALQQKRRKPFLDTSSDSSSYDETEVVYVSTDNEDSDDDVDCQFCGKPFSGDKCGEKWISCGKCYQWCHELCTSCEIKKHFICDSCLDV</sequence>
<evidence type="ECO:0000256" key="2">
    <source>
        <dbReference type="ARBA" id="ARBA00022884"/>
    </source>
</evidence>
<feature type="compositionally biased region" description="Basic and acidic residues" evidence="4">
    <location>
        <begin position="138"/>
        <end position="155"/>
    </location>
</feature>
<keyword evidence="2" id="KW-0694">RNA-binding</keyword>
<protein>
    <recommendedName>
        <fullName evidence="5">HTH psq-type domain-containing protein</fullName>
    </recommendedName>
</protein>
<accession>A0A7R9FUS8</accession>
<dbReference type="InterPro" id="IPR035979">
    <property type="entry name" value="RBD_domain_sf"/>
</dbReference>
<evidence type="ECO:0000313" key="6">
    <source>
        <dbReference type="EMBL" id="CAD7255793.1"/>
    </source>
</evidence>
<evidence type="ECO:0000256" key="1">
    <source>
        <dbReference type="ARBA" id="ARBA00004123"/>
    </source>
</evidence>
<dbReference type="InterPro" id="IPR007889">
    <property type="entry name" value="HTH_Psq"/>
</dbReference>
<dbReference type="AlphaFoldDB" id="A0A7R9FUS8"/>
<name>A0A7R9FUS8_TIMSH</name>
<dbReference type="SUPFAM" id="SSF54928">
    <property type="entry name" value="RNA-binding domain, RBD"/>
    <property type="match status" value="1"/>
</dbReference>
<dbReference type="PROSITE" id="PS50960">
    <property type="entry name" value="HTH_PSQ"/>
    <property type="match status" value="1"/>
</dbReference>
<keyword evidence="3" id="KW-0539">Nucleus</keyword>
<evidence type="ECO:0000256" key="3">
    <source>
        <dbReference type="PROSITE-ProRule" id="PRU00320"/>
    </source>
</evidence>
<dbReference type="EMBL" id="OC000024">
    <property type="protein sequence ID" value="CAD7255793.1"/>
    <property type="molecule type" value="Genomic_DNA"/>
</dbReference>
<dbReference type="CDD" id="cd15517">
    <property type="entry name" value="PHD_TCF19_like"/>
    <property type="match status" value="1"/>
</dbReference>
<dbReference type="Gene3D" id="3.30.70.330">
    <property type="match status" value="1"/>
</dbReference>
<dbReference type="PANTHER" id="PTHR10501">
    <property type="entry name" value="U1 SMALL NUCLEAR RIBONUCLEOPROTEIN A/U2 SMALL NUCLEAR RIBONUCLEOPROTEIN B"/>
    <property type="match status" value="1"/>
</dbReference>
<dbReference type="InterPro" id="IPR009057">
    <property type="entry name" value="Homeodomain-like_sf"/>
</dbReference>
<gene>
    <name evidence="6" type="ORF">TSIB3V08_LOCUS85</name>
</gene>
<dbReference type="SUPFAM" id="SSF57903">
    <property type="entry name" value="FYVE/PHD zinc finger"/>
    <property type="match status" value="1"/>
</dbReference>
<feature type="DNA-binding region" description="H-T-H motif" evidence="3">
    <location>
        <begin position="90"/>
        <end position="110"/>
    </location>
</feature>
<dbReference type="GO" id="GO:0003677">
    <property type="term" value="F:DNA binding"/>
    <property type="evidence" value="ECO:0007669"/>
    <property type="project" value="UniProtKB-UniRule"/>
</dbReference>
<comment type="subcellular location">
    <subcellularLocation>
        <location evidence="1 3">Nucleus</location>
    </subcellularLocation>
</comment>
<feature type="compositionally biased region" description="Low complexity" evidence="4">
    <location>
        <begin position="219"/>
        <end position="228"/>
    </location>
</feature>
<dbReference type="GO" id="GO:0003723">
    <property type="term" value="F:RNA binding"/>
    <property type="evidence" value="ECO:0007669"/>
    <property type="project" value="UniProtKB-KW"/>
</dbReference>
<dbReference type="SUPFAM" id="SSF46689">
    <property type="entry name" value="Homeodomain-like"/>
    <property type="match status" value="1"/>
</dbReference>
<feature type="region of interest" description="Disordered" evidence="4">
    <location>
        <begin position="128"/>
        <end position="182"/>
    </location>
</feature>
<feature type="compositionally biased region" description="Low complexity" evidence="4">
    <location>
        <begin position="196"/>
        <end position="209"/>
    </location>
</feature>
<dbReference type="GO" id="GO:0005634">
    <property type="term" value="C:nucleus"/>
    <property type="evidence" value="ECO:0007669"/>
    <property type="project" value="UniProtKB-SubCell"/>
</dbReference>
<evidence type="ECO:0000259" key="5">
    <source>
        <dbReference type="PROSITE" id="PS50960"/>
    </source>
</evidence>
<feature type="compositionally biased region" description="Basic residues" evidence="4">
    <location>
        <begin position="233"/>
        <end position="243"/>
    </location>
</feature>
<keyword evidence="3" id="KW-0238">DNA-binding</keyword>
<dbReference type="InterPro" id="IPR012677">
    <property type="entry name" value="Nucleotide-bd_a/b_plait_sf"/>
</dbReference>
<proteinExistence type="predicted"/>
<organism evidence="6">
    <name type="scientific">Timema shepardi</name>
    <name type="common">Walking stick</name>
    <dbReference type="NCBI Taxonomy" id="629360"/>
    <lineage>
        <taxon>Eukaryota</taxon>
        <taxon>Metazoa</taxon>
        <taxon>Ecdysozoa</taxon>
        <taxon>Arthropoda</taxon>
        <taxon>Hexapoda</taxon>
        <taxon>Insecta</taxon>
        <taxon>Pterygota</taxon>
        <taxon>Neoptera</taxon>
        <taxon>Polyneoptera</taxon>
        <taxon>Phasmatodea</taxon>
        <taxon>Timematodea</taxon>
        <taxon>Timematoidea</taxon>
        <taxon>Timematidae</taxon>
        <taxon>Timema</taxon>
    </lineage>
</organism>
<evidence type="ECO:0000256" key="4">
    <source>
        <dbReference type="SAM" id="MobiDB-lite"/>
    </source>
</evidence>
<reference evidence="6" key="1">
    <citation type="submission" date="2020-11" db="EMBL/GenBank/DDBJ databases">
        <authorList>
            <person name="Tran Van P."/>
        </authorList>
    </citation>
    <scope>NUCLEOTIDE SEQUENCE</scope>
</reference>
<feature type="domain" description="HTH psq-type" evidence="5">
    <location>
        <begin position="62"/>
        <end position="114"/>
    </location>
</feature>